<name>A0A1J3GJD0_NOCCA</name>
<gene>
    <name evidence="1" type="ORF">LC_TR16769_c6_g1_i1_g.57431</name>
    <name evidence="2" type="ORF">LE_TR5029_c0_g1_i1_g.16768</name>
</gene>
<sequence>MGVELLLLDAETNAVQGFILANRLFRHENSLKWNSVNKLSKFMVRPAKMLYKVSDHKHVVCFSDLTTMVEFRDGEDKIQTQNFILQVFDDFGPIVTLIFSMLLVSYD</sequence>
<dbReference type="EMBL" id="GEVK01004530">
    <property type="protein sequence ID" value="JAU48302.1"/>
    <property type="molecule type" value="Transcribed_RNA"/>
</dbReference>
<dbReference type="EMBL" id="GEVL01022429">
    <property type="protein sequence ID" value="JAU54912.1"/>
    <property type="molecule type" value="Transcribed_RNA"/>
</dbReference>
<proteinExistence type="predicted"/>
<dbReference type="AlphaFoldDB" id="A0A1J3GJD0"/>
<evidence type="ECO:0000313" key="1">
    <source>
        <dbReference type="EMBL" id="JAU48302.1"/>
    </source>
</evidence>
<organism evidence="2">
    <name type="scientific">Noccaea caerulescens</name>
    <name type="common">Alpine penny-cress</name>
    <name type="synonym">Thlaspi caerulescens</name>
    <dbReference type="NCBI Taxonomy" id="107243"/>
    <lineage>
        <taxon>Eukaryota</taxon>
        <taxon>Viridiplantae</taxon>
        <taxon>Streptophyta</taxon>
        <taxon>Embryophyta</taxon>
        <taxon>Tracheophyta</taxon>
        <taxon>Spermatophyta</taxon>
        <taxon>Magnoliopsida</taxon>
        <taxon>eudicotyledons</taxon>
        <taxon>Gunneridae</taxon>
        <taxon>Pentapetalae</taxon>
        <taxon>rosids</taxon>
        <taxon>malvids</taxon>
        <taxon>Brassicales</taxon>
        <taxon>Brassicaceae</taxon>
        <taxon>Coluteocarpeae</taxon>
        <taxon>Noccaea</taxon>
    </lineage>
</organism>
<evidence type="ECO:0008006" key="3">
    <source>
        <dbReference type="Google" id="ProtNLM"/>
    </source>
</evidence>
<evidence type="ECO:0000313" key="2">
    <source>
        <dbReference type="EMBL" id="JAU54912.1"/>
    </source>
</evidence>
<reference evidence="2" key="1">
    <citation type="submission" date="2016-07" db="EMBL/GenBank/DDBJ databases">
        <title>De novo transcriptome assembly of four accessions of the metal hyperaccumulator plant Noccaea caerulescens.</title>
        <authorList>
            <person name="Blande D."/>
            <person name="Halimaa P."/>
            <person name="Tervahauta A.I."/>
            <person name="Aarts M.G."/>
            <person name="Karenlampi S.O."/>
        </authorList>
    </citation>
    <scope>NUCLEOTIDE SEQUENCE</scope>
</reference>
<protein>
    <recommendedName>
        <fullName evidence="3">DUF223 domain-containing protein</fullName>
    </recommendedName>
</protein>
<accession>A0A1J3GJD0</accession>